<evidence type="ECO:0000259" key="7">
    <source>
        <dbReference type="PROSITE" id="PS50850"/>
    </source>
</evidence>
<dbReference type="GO" id="GO:0022857">
    <property type="term" value="F:transmembrane transporter activity"/>
    <property type="evidence" value="ECO:0007669"/>
    <property type="project" value="InterPro"/>
</dbReference>
<keyword evidence="4 6" id="KW-1133">Transmembrane helix</keyword>
<proteinExistence type="predicted"/>
<evidence type="ECO:0000256" key="3">
    <source>
        <dbReference type="ARBA" id="ARBA00022692"/>
    </source>
</evidence>
<comment type="subcellular location">
    <subcellularLocation>
        <location evidence="1">Membrane</location>
        <topology evidence="1">Multi-pass membrane protein</topology>
    </subcellularLocation>
</comment>
<evidence type="ECO:0000256" key="1">
    <source>
        <dbReference type="ARBA" id="ARBA00004141"/>
    </source>
</evidence>
<dbReference type="EMBL" id="OU893348">
    <property type="protein sequence ID" value="CAG9787469.1"/>
    <property type="molecule type" value="Genomic_DNA"/>
</dbReference>
<organism evidence="8 9">
    <name type="scientific">Diatraea saccharalis</name>
    <name type="common">sugarcane borer</name>
    <dbReference type="NCBI Taxonomy" id="40085"/>
    <lineage>
        <taxon>Eukaryota</taxon>
        <taxon>Metazoa</taxon>
        <taxon>Ecdysozoa</taxon>
        <taxon>Arthropoda</taxon>
        <taxon>Hexapoda</taxon>
        <taxon>Insecta</taxon>
        <taxon>Pterygota</taxon>
        <taxon>Neoptera</taxon>
        <taxon>Endopterygota</taxon>
        <taxon>Lepidoptera</taxon>
        <taxon>Glossata</taxon>
        <taxon>Ditrysia</taxon>
        <taxon>Pyraloidea</taxon>
        <taxon>Crambidae</taxon>
        <taxon>Crambinae</taxon>
        <taxon>Diatraea</taxon>
    </lineage>
</organism>
<evidence type="ECO:0000313" key="8">
    <source>
        <dbReference type="EMBL" id="CAG9787469.1"/>
    </source>
</evidence>
<dbReference type="SUPFAM" id="SSF103473">
    <property type="entry name" value="MFS general substrate transporter"/>
    <property type="match status" value="1"/>
</dbReference>
<feature type="transmembrane region" description="Helical" evidence="6">
    <location>
        <begin position="97"/>
        <end position="118"/>
    </location>
</feature>
<keyword evidence="5 6" id="KW-0472">Membrane</keyword>
<dbReference type="PANTHER" id="PTHR23511">
    <property type="entry name" value="SYNAPTIC VESICLE GLYCOPROTEIN 2"/>
    <property type="match status" value="1"/>
</dbReference>
<keyword evidence="9" id="KW-1185">Reference proteome</keyword>
<dbReference type="Proteomes" id="UP001153714">
    <property type="component" value="Chromosome 17"/>
</dbReference>
<dbReference type="InterPro" id="IPR036259">
    <property type="entry name" value="MFS_trans_sf"/>
</dbReference>
<feature type="domain" description="Major facilitator superfamily (MFS) profile" evidence="7">
    <location>
        <begin position="32"/>
        <end position="131"/>
    </location>
</feature>
<name>A0A9N9R1C3_9NEOP</name>
<protein>
    <recommendedName>
        <fullName evidence="7">Major facilitator superfamily (MFS) profile domain-containing protein</fullName>
    </recommendedName>
</protein>
<evidence type="ECO:0000256" key="6">
    <source>
        <dbReference type="SAM" id="Phobius"/>
    </source>
</evidence>
<feature type="transmembrane region" description="Helical" evidence="6">
    <location>
        <begin position="32"/>
        <end position="57"/>
    </location>
</feature>
<reference evidence="8" key="2">
    <citation type="submission" date="2022-10" db="EMBL/GenBank/DDBJ databases">
        <authorList>
            <consortium name="ENA_rothamsted_submissions"/>
            <consortium name="culmorum"/>
            <person name="King R."/>
        </authorList>
    </citation>
    <scope>NUCLEOTIDE SEQUENCE</scope>
</reference>
<reference evidence="8" key="1">
    <citation type="submission" date="2021-12" db="EMBL/GenBank/DDBJ databases">
        <authorList>
            <person name="King R."/>
        </authorList>
    </citation>
    <scope>NUCLEOTIDE SEQUENCE</scope>
</reference>
<dbReference type="PROSITE" id="PS50850">
    <property type="entry name" value="MFS"/>
    <property type="match status" value="1"/>
</dbReference>
<dbReference type="PANTHER" id="PTHR23511:SF35">
    <property type="entry name" value="MAJOR FACILITATOR SUPERFAMILY (MFS) PROFILE DOMAIN-CONTAINING PROTEIN"/>
    <property type="match status" value="1"/>
</dbReference>
<evidence type="ECO:0000256" key="2">
    <source>
        <dbReference type="ARBA" id="ARBA00022448"/>
    </source>
</evidence>
<dbReference type="Gene3D" id="1.20.1250.20">
    <property type="entry name" value="MFS general substrate transporter like domains"/>
    <property type="match status" value="1"/>
</dbReference>
<dbReference type="GO" id="GO:0016020">
    <property type="term" value="C:membrane"/>
    <property type="evidence" value="ECO:0007669"/>
    <property type="project" value="UniProtKB-SubCell"/>
</dbReference>
<dbReference type="OrthoDB" id="4139357at2759"/>
<evidence type="ECO:0000256" key="5">
    <source>
        <dbReference type="ARBA" id="ARBA00023136"/>
    </source>
</evidence>
<feature type="transmembrane region" description="Helical" evidence="6">
    <location>
        <begin position="63"/>
        <end position="85"/>
    </location>
</feature>
<keyword evidence="2" id="KW-0813">Transport</keyword>
<keyword evidence="3 6" id="KW-0812">Transmembrane</keyword>
<accession>A0A9N9R1C3</accession>
<evidence type="ECO:0000313" key="9">
    <source>
        <dbReference type="Proteomes" id="UP001153714"/>
    </source>
</evidence>
<dbReference type="AlphaFoldDB" id="A0A9N9R1C3"/>
<sequence length="131" mass="13942">MVSVKDDDSEVDVYNLEEAIKLTGHGRYNYQLLIACSILSHAVALDMFGFNVVLAAATCDLKLGIAQSGALASAPFAGVIFAFPWGYYADTKGRRRALLLSSSVGFIMAGLSSFAASWQVMLALKIIGCAL</sequence>
<gene>
    <name evidence="8" type="ORF">DIATSA_LOCUS5344</name>
</gene>
<dbReference type="InterPro" id="IPR020846">
    <property type="entry name" value="MFS_dom"/>
</dbReference>
<evidence type="ECO:0000256" key="4">
    <source>
        <dbReference type="ARBA" id="ARBA00022989"/>
    </source>
</evidence>